<keyword evidence="7" id="KW-1185">Reference proteome</keyword>
<dbReference type="PANTHER" id="PTHR30085:SF7">
    <property type="entry name" value="AMINO-ACID ABC TRANSPORTER-BINDING PROTEIN YHDW-RELATED"/>
    <property type="match status" value="1"/>
</dbReference>
<comment type="similarity">
    <text evidence="1">Belongs to the bacterial solute-binding protein 3 family.</text>
</comment>
<feature type="domain" description="Solute-binding protein family 3/N-terminal" evidence="5">
    <location>
        <begin position="38"/>
        <end position="267"/>
    </location>
</feature>
<evidence type="ECO:0000313" key="6">
    <source>
        <dbReference type="EMBL" id="MET4632749.1"/>
    </source>
</evidence>
<dbReference type="Gene3D" id="3.40.190.10">
    <property type="entry name" value="Periplasmic binding protein-like II"/>
    <property type="match status" value="2"/>
</dbReference>
<proteinExistence type="inferred from homology"/>
<dbReference type="EMBL" id="JBEPSM010000001">
    <property type="protein sequence ID" value="MET4632749.1"/>
    <property type="molecule type" value="Genomic_DNA"/>
</dbReference>
<dbReference type="RefSeq" id="WP_354548743.1">
    <property type="nucleotide sequence ID" value="NZ_JBEPSM010000001.1"/>
</dbReference>
<dbReference type="Proteomes" id="UP001549321">
    <property type="component" value="Unassembled WGS sequence"/>
</dbReference>
<dbReference type="InterPro" id="IPR051455">
    <property type="entry name" value="Bact_solute-bind_prot3"/>
</dbReference>
<evidence type="ECO:0000259" key="5">
    <source>
        <dbReference type="SMART" id="SM00062"/>
    </source>
</evidence>
<evidence type="ECO:0000256" key="3">
    <source>
        <dbReference type="ARBA" id="ARBA00022729"/>
    </source>
</evidence>
<evidence type="ECO:0000256" key="4">
    <source>
        <dbReference type="SAM" id="SignalP"/>
    </source>
</evidence>
<dbReference type="PANTHER" id="PTHR30085">
    <property type="entry name" value="AMINO ACID ABC TRANSPORTER PERMEASE"/>
    <property type="match status" value="1"/>
</dbReference>
<accession>A0ABV2QUN9</accession>
<keyword evidence="2" id="KW-0813">Transport</keyword>
<evidence type="ECO:0000313" key="7">
    <source>
        <dbReference type="Proteomes" id="UP001549321"/>
    </source>
</evidence>
<dbReference type="Pfam" id="PF00497">
    <property type="entry name" value="SBP_bac_3"/>
    <property type="match status" value="1"/>
</dbReference>
<dbReference type="SMART" id="SM00062">
    <property type="entry name" value="PBPb"/>
    <property type="match status" value="1"/>
</dbReference>
<dbReference type="InterPro" id="IPR001638">
    <property type="entry name" value="Solute-binding_3/MltF_N"/>
</dbReference>
<name>A0ABV2QUN9_9HYPH</name>
<sequence>MFPGVLSLRVATLALAATLGSAVAAQAGTLDTVKQRGNLVCGVSQGLLGFSNADANGKWTGFDVDFCRAVATAIFDDPEKVTYVPLSAAERFDALKDGKVDLLSRNSTWTMSRETDLPLAFVGVTYYDGQGFMVKRDSGKVSALELDGSTVCVQSGTTSEENFADYFTANSMKFTTISASTPAESLENYKTGKCAVLTTDVSQLYSERAALEDAADHIILPDVISKEPLGPVVRQDDPKWRALVAWVHNAMLNAEELGVSSERVDEAKASKKPDVMRLVGTDGAFGEKLGLSNDWAINIVAKVGNYGEVYERNLGVGSKLGIPRGLNQLWSLGGIQYAPPIR</sequence>
<dbReference type="SUPFAM" id="SSF53850">
    <property type="entry name" value="Periplasmic binding protein-like II"/>
    <property type="match status" value="1"/>
</dbReference>
<feature type="chain" id="PRO_5045099934" evidence="4">
    <location>
        <begin position="28"/>
        <end position="342"/>
    </location>
</feature>
<gene>
    <name evidence="6" type="ORF">ABIE08_000662</name>
</gene>
<evidence type="ECO:0000256" key="2">
    <source>
        <dbReference type="ARBA" id="ARBA00022448"/>
    </source>
</evidence>
<protein>
    <submittedName>
        <fullName evidence="6">General L-amino acid transport system substrate-binding protein</fullName>
    </submittedName>
</protein>
<feature type="signal peptide" evidence="4">
    <location>
        <begin position="1"/>
        <end position="27"/>
    </location>
</feature>
<reference evidence="6 7" key="1">
    <citation type="submission" date="2024-06" db="EMBL/GenBank/DDBJ databases">
        <title>Sorghum-associated microbial communities from plants grown in Nebraska, USA.</title>
        <authorList>
            <person name="Schachtman D."/>
        </authorList>
    </citation>
    <scope>NUCLEOTIDE SEQUENCE [LARGE SCALE GENOMIC DNA]</scope>
    <source>
        <strain evidence="6 7">3207</strain>
    </source>
</reference>
<organism evidence="6 7">
    <name type="scientific">Kaistia defluvii</name>
    <dbReference type="NCBI Taxonomy" id="410841"/>
    <lineage>
        <taxon>Bacteria</taxon>
        <taxon>Pseudomonadati</taxon>
        <taxon>Pseudomonadota</taxon>
        <taxon>Alphaproteobacteria</taxon>
        <taxon>Hyphomicrobiales</taxon>
        <taxon>Kaistiaceae</taxon>
        <taxon>Kaistia</taxon>
    </lineage>
</organism>
<keyword evidence="3 4" id="KW-0732">Signal</keyword>
<dbReference type="CDD" id="cd13692">
    <property type="entry name" value="PBP2_BztA"/>
    <property type="match status" value="1"/>
</dbReference>
<evidence type="ECO:0000256" key="1">
    <source>
        <dbReference type="ARBA" id="ARBA00010333"/>
    </source>
</evidence>
<comment type="caution">
    <text evidence="6">The sequence shown here is derived from an EMBL/GenBank/DDBJ whole genome shotgun (WGS) entry which is preliminary data.</text>
</comment>